<sequence length="252" mass="28840">MKRKNIVQIVESNQSKVSREFSRFAHLYNTYNIIQSDVAKTLVESLEKKSYRTIIDLGCGSGKVHENIVNLDISFDSFVAVDISDKMLKIHSSEDRVQKVVADFNNSKEIENLYNKVEDTLLISASALQWADDLNSVFTSLSKIANQSYFAIFTSNTFKTLHSTANIKSPIHTPEALKKAIAKLYTSNMYTKEYRLEFKSVKEMFQYIKKSGVSGGNKQLGYKQLKHLMENYPLKYLEFEVLFVENASPKSR</sequence>
<dbReference type="PANTHER" id="PTHR43861:SF1">
    <property type="entry name" value="TRANS-ACONITATE 2-METHYLTRANSFERASE"/>
    <property type="match status" value="1"/>
</dbReference>
<protein>
    <submittedName>
        <fullName evidence="2">Biotin synthesis protein BioC</fullName>
    </submittedName>
</protein>
<dbReference type="SUPFAM" id="SSF53335">
    <property type="entry name" value="S-adenosyl-L-methionine-dependent methyltransferases"/>
    <property type="match status" value="1"/>
</dbReference>
<dbReference type="InterPro" id="IPR029063">
    <property type="entry name" value="SAM-dependent_MTases_sf"/>
</dbReference>
<dbReference type="AlphaFoldDB" id="A0A6S6UKE4"/>
<dbReference type="Gene3D" id="3.40.50.150">
    <property type="entry name" value="Vaccinia Virus protein VP39"/>
    <property type="match status" value="1"/>
</dbReference>
<dbReference type="PANTHER" id="PTHR43861">
    <property type="entry name" value="TRANS-ACONITATE 2-METHYLTRANSFERASE-RELATED"/>
    <property type="match status" value="1"/>
</dbReference>
<accession>A0A6S6UKE4</accession>
<proteinExistence type="predicted"/>
<name>A0A6S6UKE4_9BACT</name>
<gene>
    <name evidence="2" type="ORF">HELGO_WM9671</name>
</gene>
<evidence type="ECO:0000259" key="1">
    <source>
        <dbReference type="Pfam" id="PF08241"/>
    </source>
</evidence>
<evidence type="ECO:0000313" key="2">
    <source>
        <dbReference type="EMBL" id="CAA6828063.1"/>
    </source>
</evidence>
<reference evidence="2" key="1">
    <citation type="submission" date="2020-01" db="EMBL/GenBank/DDBJ databases">
        <authorList>
            <person name="Meier V. D."/>
            <person name="Meier V D."/>
        </authorList>
    </citation>
    <scope>NUCLEOTIDE SEQUENCE</scope>
    <source>
        <strain evidence="2">HLG_WM_MAG_01</strain>
    </source>
</reference>
<dbReference type="Pfam" id="PF08241">
    <property type="entry name" value="Methyltransf_11"/>
    <property type="match status" value="1"/>
</dbReference>
<dbReference type="GO" id="GO:0008757">
    <property type="term" value="F:S-adenosylmethionine-dependent methyltransferase activity"/>
    <property type="evidence" value="ECO:0007669"/>
    <property type="project" value="InterPro"/>
</dbReference>
<dbReference type="EMBL" id="CACVAS010000168">
    <property type="protein sequence ID" value="CAA6828063.1"/>
    <property type="molecule type" value="Genomic_DNA"/>
</dbReference>
<feature type="domain" description="Methyltransferase type 11" evidence="1">
    <location>
        <begin position="56"/>
        <end position="144"/>
    </location>
</feature>
<organism evidence="2">
    <name type="scientific">uncultured Sulfurovum sp</name>
    <dbReference type="NCBI Taxonomy" id="269237"/>
    <lineage>
        <taxon>Bacteria</taxon>
        <taxon>Pseudomonadati</taxon>
        <taxon>Campylobacterota</taxon>
        <taxon>Epsilonproteobacteria</taxon>
        <taxon>Campylobacterales</taxon>
        <taxon>Sulfurovaceae</taxon>
        <taxon>Sulfurovum</taxon>
        <taxon>environmental samples</taxon>
    </lineage>
</organism>
<dbReference type="InterPro" id="IPR013216">
    <property type="entry name" value="Methyltransf_11"/>
</dbReference>